<dbReference type="PATRIC" id="fig|540747.5.peg.1302"/>
<dbReference type="Proteomes" id="UP000325785">
    <property type="component" value="Chromosome"/>
</dbReference>
<sequence>MARRIREFDWATHPFGPPETWPQSLRSALGICLNSAFPTAIYWGPELRLLYNDAWSTIPGPRHPACLGEPAAEVWSDIWHVIEPQFAEVIERGAGLFVDDQMLPMRRYGIEEETYWSYSFTPIRGEDGSITGIFNSGQETTDKVLRQRQTAFLLEAGEAVRELAGSEEIMTAVCRMLGEYLGAVRVGIRERDTSAEQFPVSVEWAAEGWGPAGQAVRWSALGTMREVLEAGRAVRVDRTEALENRKAREIAARLGAASGLALPSFKSASLSAVLFVHKAEPHAWTDEEVATATQVFGLATQTIERERMLAREKAMMHEIDHRARNLLGISQALVRLTRATDVASYKESLLDRLSALGKTLGILSDAKWSGANLQNVLESELAPFMAEGGEDRRVTLRGPKVVLASAMVQPVAMALHELTTNAVKYGALAGEGGALDVGWDTGPGGVLTLVWRERSASVAEAAAPATSGFGTQLLTLAVEDQLDGTITRRVTEGAFECVLRFPLFEEG</sequence>
<dbReference type="Pfam" id="PF01590">
    <property type="entry name" value="GAF"/>
    <property type="match status" value="1"/>
</dbReference>
<evidence type="ECO:0000313" key="11">
    <source>
        <dbReference type="EMBL" id="QEW28090.1"/>
    </source>
</evidence>
<evidence type="ECO:0000256" key="4">
    <source>
        <dbReference type="ARBA" id="ARBA00022679"/>
    </source>
</evidence>
<evidence type="ECO:0000256" key="2">
    <source>
        <dbReference type="ARBA" id="ARBA00012438"/>
    </source>
</evidence>
<dbReference type="InterPro" id="IPR035965">
    <property type="entry name" value="PAS-like_dom_sf"/>
</dbReference>
<dbReference type="Pfam" id="PF08448">
    <property type="entry name" value="PAS_4"/>
    <property type="match status" value="1"/>
</dbReference>
<evidence type="ECO:0000313" key="13">
    <source>
        <dbReference type="Proteomes" id="UP000325785"/>
    </source>
</evidence>
<keyword evidence="4 11" id="KW-0808">Transferase</keyword>
<gene>
    <name evidence="11" type="ORF">RIdsm_03915</name>
    <name evidence="10" type="ORF">XM52_17810</name>
</gene>
<dbReference type="KEGG" id="rid:RIdsm_03915"/>
<dbReference type="InterPro" id="IPR036890">
    <property type="entry name" value="HATPase_C_sf"/>
</dbReference>
<keyword evidence="12" id="KW-1185">Reference proteome</keyword>
<evidence type="ECO:0000313" key="10">
    <source>
        <dbReference type="EMBL" id="KRS16568.1"/>
    </source>
</evidence>
<protein>
    <recommendedName>
        <fullName evidence="2">histidine kinase</fullName>
        <ecNumber evidence="2">2.7.13.3</ecNumber>
    </recommendedName>
</protein>
<feature type="domain" description="GAF" evidence="8">
    <location>
        <begin position="165"/>
        <end position="313"/>
    </location>
</feature>
<dbReference type="InterPro" id="IPR011102">
    <property type="entry name" value="Sig_transdc_His_kinase_HWE"/>
</dbReference>
<dbReference type="Gene3D" id="3.30.565.10">
    <property type="entry name" value="Histidine kinase-like ATPase, C-terminal domain"/>
    <property type="match status" value="1"/>
</dbReference>
<keyword evidence="6 11" id="KW-0418">Kinase</keyword>
<dbReference type="PANTHER" id="PTHR41523">
    <property type="entry name" value="TWO-COMPONENT SYSTEM SENSOR PROTEIN"/>
    <property type="match status" value="1"/>
</dbReference>
<dbReference type="EMBL" id="LAXI01000013">
    <property type="protein sequence ID" value="KRS16568.1"/>
    <property type="molecule type" value="Genomic_DNA"/>
</dbReference>
<evidence type="ECO:0000256" key="1">
    <source>
        <dbReference type="ARBA" id="ARBA00000085"/>
    </source>
</evidence>
<dbReference type="SUPFAM" id="SSF55781">
    <property type="entry name" value="GAF domain-like"/>
    <property type="match status" value="1"/>
</dbReference>
<dbReference type="SMART" id="SM00911">
    <property type="entry name" value="HWE_HK"/>
    <property type="match status" value="1"/>
</dbReference>
<evidence type="ECO:0000259" key="9">
    <source>
        <dbReference type="SMART" id="SM00911"/>
    </source>
</evidence>
<dbReference type="EMBL" id="CP031598">
    <property type="protein sequence ID" value="QEW28090.1"/>
    <property type="molecule type" value="Genomic_DNA"/>
</dbReference>
<evidence type="ECO:0000256" key="6">
    <source>
        <dbReference type="ARBA" id="ARBA00022777"/>
    </source>
</evidence>
<dbReference type="Gene3D" id="3.30.450.40">
    <property type="match status" value="1"/>
</dbReference>
<keyword evidence="5" id="KW-0547">Nucleotide-binding</keyword>
<dbReference type="SMART" id="SM00065">
    <property type="entry name" value="GAF"/>
    <property type="match status" value="1"/>
</dbReference>
<dbReference type="EC" id="2.7.13.3" evidence="2"/>
<dbReference type="SUPFAM" id="SSF55785">
    <property type="entry name" value="PYP-like sensor domain (PAS domain)"/>
    <property type="match status" value="1"/>
</dbReference>
<evidence type="ECO:0000256" key="3">
    <source>
        <dbReference type="ARBA" id="ARBA00022553"/>
    </source>
</evidence>
<dbReference type="GO" id="GO:0004673">
    <property type="term" value="F:protein histidine kinase activity"/>
    <property type="evidence" value="ECO:0007669"/>
    <property type="project" value="UniProtKB-EC"/>
</dbReference>
<accession>A0A0T5P682</accession>
<dbReference type="Pfam" id="PF07536">
    <property type="entry name" value="HWE_HK"/>
    <property type="match status" value="1"/>
</dbReference>
<keyword evidence="7" id="KW-0067">ATP-binding</keyword>
<keyword evidence="3" id="KW-0597">Phosphoprotein</keyword>
<evidence type="ECO:0000256" key="5">
    <source>
        <dbReference type="ARBA" id="ARBA00022741"/>
    </source>
</evidence>
<proteinExistence type="predicted"/>
<feature type="domain" description="Signal transduction histidine kinase HWE region" evidence="9">
    <location>
        <begin position="318"/>
        <end position="400"/>
    </location>
</feature>
<dbReference type="AlphaFoldDB" id="A0A0T5P682"/>
<dbReference type="PANTHER" id="PTHR41523:SF7">
    <property type="entry name" value="HISTIDINE KINASE"/>
    <property type="match status" value="1"/>
</dbReference>
<dbReference type="Proteomes" id="UP000051401">
    <property type="component" value="Unassembled WGS sequence"/>
</dbReference>
<dbReference type="STRING" id="540747.SAMN04488031_11217"/>
<dbReference type="InterPro" id="IPR003018">
    <property type="entry name" value="GAF"/>
</dbReference>
<reference evidence="10 12" key="1">
    <citation type="submission" date="2015-04" db="EMBL/GenBank/DDBJ databases">
        <title>The draft genome sequence of Roseovarius indicus B108T.</title>
        <authorList>
            <person name="Li G."/>
            <person name="Lai Q."/>
            <person name="Shao Z."/>
            <person name="Yan P."/>
        </authorList>
    </citation>
    <scope>NUCLEOTIDE SEQUENCE [LARGE SCALE GENOMIC DNA]</scope>
    <source>
        <strain evidence="10 12">B108</strain>
    </source>
</reference>
<dbReference type="GO" id="GO:0005524">
    <property type="term" value="F:ATP binding"/>
    <property type="evidence" value="ECO:0007669"/>
    <property type="project" value="UniProtKB-KW"/>
</dbReference>
<evidence type="ECO:0000313" key="12">
    <source>
        <dbReference type="Proteomes" id="UP000051401"/>
    </source>
</evidence>
<name>A0A0T5P682_9RHOB</name>
<dbReference type="InterPro" id="IPR029016">
    <property type="entry name" value="GAF-like_dom_sf"/>
</dbReference>
<dbReference type="InterPro" id="IPR013656">
    <property type="entry name" value="PAS_4"/>
</dbReference>
<organism evidence="10 12">
    <name type="scientific">Roseovarius indicus</name>
    <dbReference type="NCBI Taxonomy" id="540747"/>
    <lineage>
        <taxon>Bacteria</taxon>
        <taxon>Pseudomonadati</taxon>
        <taxon>Pseudomonadota</taxon>
        <taxon>Alphaproteobacteria</taxon>
        <taxon>Rhodobacterales</taxon>
        <taxon>Roseobacteraceae</taxon>
        <taxon>Roseovarius</taxon>
    </lineage>
</organism>
<evidence type="ECO:0000259" key="8">
    <source>
        <dbReference type="SMART" id="SM00065"/>
    </source>
</evidence>
<reference evidence="11 13" key="2">
    <citation type="submission" date="2018-08" db="EMBL/GenBank/DDBJ databases">
        <title>Genetic Globetrotter - A new plasmid hitch-hiking vast phylogenetic and geographic distances.</title>
        <authorList>
            <person name="Vollmers J."/>
            <person name="Petersen J."/>
        </authorList>
    </citation>
    <scope>NUCLEOTIDE SEQUENCE [LARGE SCALE GENOMIC DNA]</scope>
    <source>
        <strain evidence="11 13">DSM 26383</strain>
    </source>
</reference>
<comment type="catalytic activity">
    <reaction evidence="1">
        <text>ATP + protein L-histidine = ADP + protein N-phospho-L-histidine.</text>
        <dbReference type="EC" id="2.7.13.3"/>
    </reaction>
</comment>
<evidence type="ECO:0000256" key="7">
    <source>
        <dbReference type="ARBA" id="ARBA00022840"/>
    </source>
</evidence>
<dbReference type="Gene3D" id="3.30.450.20">
    <property type="entry name" value="PAS domain"/>
    <property type="match status" value="1"/>
</dbReference>